<dbReference type="GO" id="GO:0042981">
    <property type="term" value="P:regulation of apoptotic process"/>
    <property type="evidence" value="ECO:0007669"/>
    <property type="project" value="InterPro"/>
</dbReference>
<dbReference type="Pfam" id="PF05527">
    <property type="entry name" value="TNFAIP8"/>
    <property type="match status" value="1"/>
</dbReference>
<gene>
    <name evidence="2" type="ORF">FBUS_05342</name>
</gene>
<name>A0A8E0RVF8_9TREM</name>
<feature type="region of interest" description="Disordered" evidence="1">
    <location>
        <begin position="1"/>
        <end position="49"/>
    </location>
</feature>
<dbReference type="InterPro" id="IPR008477">
    <property type="entry name" value="TNFAIP8-like"/>
</dbReference>
<organism evidence="2 3">
    <name type="scientific">Fasciolopsis buskii</name>
    <dbReference type="NCBI Taxonomy" id="27845"/>
    <lineage>
        <taxon>Eukaryota</taxon>
        <taxon>Metazoa</taxon>
        <taxon>Spiralia</taxon>
        <taxon>Lophotrochozoa</taxon>
        <taxon>Platyhelminthes</taxon>
        <taxon>Trematoda</taxon>
        <taxon>Digenea</taxon>
        <taxon>Plagiorchiida</taxon>
        <taxon>Echinostomata</taxon>
        <taxon>Echinostomatoidea</taxon>
        <taxon>Fasciolidae</taxon>
        <taxon>Fasciolopsis</taxon>
    </lineage>
</organism>
<evidence type="ECO:0000313" key="2">
    <source>
        <dbReference type="EMBL" id="KAA0189105.1"/>
    </source>
</evidence>
<feature type="compositionally biased region" description="Acidic residues" evidence="1">
    <location>
        <begin position="19"/>
        <end position="38"/>
    </location>
</feature>
<sequence length="233" mass="26179">MTDLKNPPCPDLANPELDTSSDDQEENFSPSSEDEQQSSEDPITKRRSSLQTLRFRAQKHLVGRIVKNRQSIKPLIGKSAYTALTQFENVLKCHNTSQKEVKALMGSVVKTIGKLGVVAKQRDLTEEQLVLARTAKQQFYKIALTVISFVRTDYTYNQAYLSQMLRDCEQTLCECVTEMLSSKSVGRINNVFGTLCKPSLMDSVFSLNATAEQRNSLLELTTSLESMVANRRT</sequence>
<dbReference type="PANTHER" id="PTHR12757:SF1">
    <property type="entry name" value="PROTEIN SALIVARY GLANDS MARRED"/>
    <property type="match status" value="1"/>
</dbReference>
<dbReference type="Proteomes" id="UP000728185">
    <property type="component" value="Unassembled WGS sequence"/>
</dbReference>
<dbReference type="Gene3D" id="1.20.1440.160">
    <property type="entry name" value="Tumor necrosis factor alpha-induced protein 8-like"/>
    <property type="match status" value="1"/>
</dbReference>
<dbReference type="PANTHER" id="PTHR12757">
    <property type="entry name" value="TUMOR NECROSIS FACTOR INDUCED PROTEIN"/>
    <property type="match status" value="1"/>
</dbReference>
<dbReference type="InterPro" id="IPR038355">
    <property type="entry name" value="TNFAIP8_sf"/>
</dbReference>
<keyword evidence="3" id="KW-1185">Reference proteome</keyword>
<dbReference type="GO" id="GO:0005737">
    <property type="term" value="C:cytoplasm"/>
    <property type="evidence" value="ECO:0007669"/>
    <property type="project" value="TreeGrafter"/>
</dbReference>
<dbReference type="EMBL" id="LUCM01007987">
    <property type="protein sequence ID" value="KAA0189105.1"/>
    <property type="molecule type" value="Genomic_DNA"/>
</dbReference>
<reference evidence="2" key="1">
    <citation type="submission" date="2019-05" db="EMBL/GenBank/DDBJ databases">
        <title>Annotation for the trematode Fasciolopsis buski.</title>
        <authorList>
            <person name="Choi Y.-J."/>
        </authorList>
    </citation>
    <scope>NUCLEOTIDE SEQUENCE</scope>
    <source>
        <strain evidence="2">HT</strain>
        <tissue evidence="2">Whole worm</tissue>
    </source>
</reference>
<evidence type="ECO:0000256" key="1">
    <source>
        <dbReference type="SAM" id="MobiDB-lite"/>
    </source>
</evidence>
<comment type="caution">
    <text evidence="2">The sequence shown here is derived from an EMBL/GenBank/DDBJ whole genome shotgun (WGS) entry which is preliminary data.</text>
</comment>
<evidence type="ECO:0000313" key="3">
    <source>
        <dbReference type="Proteomes" id="UP000728185"/>
    </source>
</evidence>
<proteinExistence type="predicted"/>
<accession>A0A8E0RVF8</accession>
<dbReference type="OrthoDB" id="10055976at2759"/>
<protein>
    <submittedName>
        <fullName evidence="2">Tumor necrosis factor alpha-induced protein 8 protein 2</fullName>
    </submittedName>
</protein>
<dbReference type="AlphaFoldDB" id="A0A8E0RVF8"/>